<dbReference type="PANTHER" id="PTHR22916:SF51">
    <property type="entry name" value="GLYCOSYLTRANSFERASE EPSH-RELATED"/>
    <property type="match status" value="1"/>
</dbReference>
<evidence type="ECO:0000313" key="5">
    <source>
        <dbReference type="Proteomes" id="UP001139450"/>
    </source>
</evidence>
<reference evidence="4" key="1">
    <citation type="submission" date="2022-04" db="EMBL/GenBank/DDBJ databases">
        <title>Mucilaginibacter sp. RS28 isolated from freshwater.</title>
        <authorList>
            <person name="Ko S.-R."/>
        </authorList>
    </citation>
    <scope>NUCLEOTIDE SEQUENCE</scope>
    <source>
        <strain evidence="4">RS28</strain>
    </source>
</reference>
<sequence length="335" mass="37485">MPKLSVIVPVYNKECYIDECINSILNQSFTDFELILVNDGSTDNSGQKCHDYATKDSRVIVIDQQNGGPSAARNTGIKKASGTYIGFIDSDDTISADMYELLYQNALKFDADISVCRLQTVFPNKVLKPAEKHGAVILDHAEALKACLSGELDRSANNKIYRFELIKPIGFEGHIYEDILFTAKAFLGAKRTAFENVVCYNYLVRDNSASMSAFNPKYLETISVSAKIVGLVKSEDKAVIIEAQKFDIVANISLLNLLLLVGTEKYPDAYERVIRTLRSYQKQLVATASLAAKHKYALKLFWLSPKLYTTLMYWYCRFTNAEAVKRTQNNVAVAS</sequence>
<comment type="caution">
    <text evidence="4">The sequence shown here is derived from an EMBL/GenBank/DDBJ whole genome shotgun (WGS) entry which is preliminary data.</text>
</comment>
<organism evidence="4 5">
    <name type="scientific">Mucilaginibacter straminoryzae</name>
    <dbReference type="NCBI Taxonomy" id="2932774"/>
    <lineage>
        <taxon>Bacteria</taxon>
        <taxon>Pseudomonadati</taxon>
        <taxon>Bacteroidota</taxon>
        <taxon>Sphingobacteriia</taxon>
        <taxon>Sphingobacteriales</taxon>
        <taxon>Sphingobacteriaceae</taxon>
        <taxon>Mucilaginibacter</taxon>
    </lineage>
</organism>
<dbReference type="InterPro" id="IPR029044">
    <property type="entry name" value="Nucleotide-diphossugar_trans"/>
</dbReference>
<gene>
    <name evidence="4" type="ORF">MUY27_14935</name>
</gene>
<dbReference type="EC" id="2.4.-.-" evidence="4"/>
<keyword evidence="5" id="KW-1185">Reference proteome</keyword>
<feature type="domain" description="Glycosyltransferase 2-like" evidence="3">
    <location>
        <begin position="5"/>
        <end position="167"/>
    </location>
</feature>
<protein>
    <submittedName>
        <fullName evidence="4">Glycosyltransferase</fullName>
        <ecNumber evidence="4">2.4.-.-</ecNumber>
    </submittedName>
</protein>
<dbReference type="EMBL" id="JALJEJ010000007">
    <property type="protein sequence ID" value="MCJ8211012.1"/>
    <property type="molecule type" value="Genomic_DNA"/>
</dbReference>
<evidence type="ECO:0000313" key="4">
    <source>
        <dbReference type="EMBL" id="MCJ8211012.1"/>
    </source>
</evidence>
<dbReference type="PANTHER" id="PTHR22916">
    <property type="entry name" value="GLYCOSYLTRANSFERASE"/>
    <property type="match status" value="1"/>
</dbReference>
<dbReference type="GO" id="GO:0016758">
    <property type="term" value="F:hexosyltransferase activity"/>
    <property type="evidence" value="ECO:0007669"/>
    <property type="project" value="UniProtKB-ARBA"/>
</dbReference>
<dbReference type="SUPFAM" id="SSF53448">
    <property type="entry name" value="Nucleotide-diphospho-sugar transferases"/>
    <property type="match status" value="1"/>
</dbReference>
<dbReference type="RefSeq" id="WP_245131189.1">
    <property type="nucleotide sequence ID" value="NZ_JALJEJ010000007.1"/>
</dbReference>
<dbReference type="Proteomes" id="UP001139450">
    <property type="component" value="Unassembled WGS sequence"/>
</dbReference>
<evidence type="ECO:0000256" key="2">
    <source>
        <dbReference type="ARBA" id="ARBA00022679"/>
    </source>
</evidence>
<name>A0A9X1X4E4_9SPHI</name>
<evidence type="ECO:0000259" key="3">
    <source>
        <dbReference type="Pfam" id="PF00535"/>
    </source>
</evidence>
<dbReference type="Pfam" id="PF00535">
    <property type="entry name" value="Glycos_transf_2"/>
    <property type="match status" value="1"/>
</dbReference>
<dbReference type="InterPro" id="IPR001173">
    <property type="entry name" value="Glyco_trans_2-like"/>
</dbReference>
<proteinExistence type="predicted"/>
<keyword evidence="2 4" id="KW-0808">Transferase</keyword>
<dbReference type="AlphaFoldDB" id="A0A9X1X4E4"/>
<accession>A0A9X1X4E4</accession>
<dbReference type="CDD" id="cd00761">
    <property type="entry name" value="Glyco_tranf_GTA_type"/>
    <property type="match status" value="1"/>
</dbReference>
<keyword evidence="1 4" id="KW-0328">Glycosyltransferase</keyword>
<dbReference type="Gene3D" id="3.90.550.10">
    <property type="entry name" value="Spore Coat Polysaccharide Biosynthesis Protein SpsA, Chain A"/>
    <property type="match status" value="1"/>
</dbReference>
<evidence type="ECO:0000256" key="1">
    <source>
        <dbReference type="ARBA" id="ARBA00022676"/>
    </source>
</evidence>